<protein>
    <recommendedName>
        <fullName evidence="3">LysR substrate-binding domain-containing protein</fullName>
    </recommendedName>
</protein>
<dbReference type="OrthoDB" id="9803735at2"/>
<sequence>MVMQEKGNVALETMEIGSITALKYYVENGFGIALVSQIGIDTDTQGTHVRKISGSLVHMTFGVLCKESAYPLQLASYNLYQFLKQALAEKNFKMAGINSS</sequence>
<proteinExistence type="predicted"/>
<dbReference type="Proteomes" id="UP000190626">
    <property type="component" value="Unassembled WGS sequence"/>
</dbReference>
<accession>A0A1V4HG00</accession>
<keyword evidence="2" id="KW-1185">Reference proteome</keyword>
<dbReference type="STRING" id="1469647.BC351_06560"/>
<evidence type="ECO:0000313" key="1">
    <source>
        <dbReference type="EMBL" id="OPH53521.1"/>
    </source>
</evidence>
<organism evidence="1 2">
    <name type="scientific">Paenibacillus ferrarius</name>
    <dbReference type="NCBI Taxonomy" id="1469647"/>
    <lineage>
        <taxon>Bacteria</taxon>
        <taxon>Bacillati</taxon>
        <taxon>Bacillota</taxon>
        <taxon>Bacilli</taxon>
        <taxon>Bacillales</taxon>
        <taxon>Paenibacillaceae</taxon>
        <taxon>Paenibacillus</taxon>
    </lineage>
</organism>
<dbReference type="AlphaFoldDB" id="A0A1V4HG00"/>
<gene>
    <name evidence="1" type="ORF">BC351_06560</name>
</gene>
<evidence type="ECO:0000313" key="2">
    <source>
        <dbReference type="Proteomes" id="UP000190626"/>
    </source>
</evidence>
<name>A0A1V4HG00_9BACL</name>
<evidence type="ECO:0008006" key="3">
    <source>
        <dbReference type="Google" id="ProtNLM"/>
    </source>
</evidence>
<dbReference type="Gene3D" id="3.40.190.10">
    <property type="entry name" value="Periplasmic binding protein-like II"/>
    <property type="match status" value="2"/>
</dbReference>
<dbReference type="EMBL" id="MBTG01000023">
    <property type="protein sequence ID" value="OPH53521.1"/>
    <property type="molecule type" value="Genomic_DNA"/>
</dbReference>
<reference evidence="2" key="1">
    <citation type="submission" date="2016-07" db="EMBL/GenBank/DDBJ databases">
        <authorList>
            <person name="Florea S."/>
            <person name="Webb J.S."/>
            <person name="Jaromczyk J."/>
            <person name="Schardl C.L."/>
        </authorList>
    </citation>
    <scope>NUCLEOTIDE SEQUENCE [LARGE SCALE GENOMIC DNA]</scope>
    <source>
        <strain evidence="2">CY1</strain>
    </source>
</reference>
<comment type="caution">
    <text evidence="1">The sequence shown here is derived from an EMBL/GenBank/DDBJ whole genome shotgun (WGS) entry which is preliminary data.</text>
</comment>